<reference evidence="4" key="1">
    <citation type="submission" date="2023-03" db="EMBL/GenBank/DDBJ databases">
        <title>Chromosome-scale reference genome and RAD-based genetic map of yellow starthistle (Centaurea solstitialis) reveal putative structural variation and QTLs associated with invader traits.</title>
        <authorList>
            <person name="Reatini B."/>
            <person name="Cang F.A."/>
            <person name="Jiang Q."/>
            <person name="Mckibben M.T.W."/>
            <person name="Barker M.S."/>
            <person name="Rieseberg L.H."/>
            <person name="Dlugosch K.M."/>
        </authorList>
    </citation>
    <scope>NUCLEOTIDE SEQUENCE</scope>
    <source>
        <strain evidence="4">CAN-66</strain>
        <tissue evidence="4">Leaf</tissue>
    </source>
</reference>
<dbReference type="Pfam" id="PF13966">
    <property type="entry name" value="zf-RVT"/>
    <property type="match status" value="1"/>
</dbReference>
<dbReference type="Gene3D" id="3.60.10.10">
    <property type="entry name" value="Endonuclease/exonuclease/phosphatase"/>
    <property type="match status" value="1"/>
</dbReference>
<dbReference type="InterPro" id="IPR000477">
    <property type="entry name" value="RT_dom"/>
</dbReference>
<keyword evidence="2" id="KW-1133">Transmembrane helix</keyword>
<feature type="transmembrane region" description="Helical" evidence="2">
    <location>
        <begin position="2027"/>
        <end position="2047"/>
    </location>
</feature>
<dbReference type="Proteomes" id="UP001172457">
    <property type="component" value="Unassembled WGS sequence"/>
</dbReference>
<feature type="transmembrane region" description="Helical" evidence="2">
    <location>
        <begin position="2053"/>
        <end position="2071"/>
    </location>
</feature>
<proteinExistence type="predicted"/>
<evidence type="ECO:0000313" key="4">
    <source>
        <dbReference type="EMBL" id="KAJ9535394.1"/>
    </source>
</evidence>
<dbReference type="PROSITE" id="PS50878">
    <property type="entry name" value="RT_POL"/>
    <property type="match status" value="1"/>
</dbReference>
<dbReference type="Pfam" id="PF00078">
    <property type="entry name" value="RVT_1"/>
    <property type="match status" value="1"/>
</dbReference>
<feature type="domain" description="Reverse transcriptase" evidence="3">
    <location>
        <begin position="1171"/>
        <end position="1450"/>
    </location>
</feature>
<dbReference type="SUPFAM" id="SSF56219">
    <property type="entry name" value="DNase I-like"/>
    <property type="match status" value="1"/>
</dbReference>
<keyword evidence="5" id="KW-1185">Reference proteome</keyword>
<feature type="transmembrane region" description="Helical" evidence="2">
    <location>
        <begin position="2107"/>
        <end position="2130"/>
    </location>
</feature>
<accession>A0AA38S222</accession>
<keyword evidence="2" id="KW-0812">Transmembrane</keyword>
<dbReference type="EMBL" id="JARYMX010000276">
    <property type="protein sequence ID" value="KAJ9535394.1"/>
    <property type="molecule type" value="Genomic_DNA"/>
</dbReference>
<organism evidence="4 5">
    <name type="scientific">Centaurea solstitialis</name>
    <name type="common">yellow star-thistle</name>
    <dbReference type="NCBI Taxonomy" id="347529"/>
    <lineage>
        <taxon>Eukaryota</taxon>
        <taxon>Viridiplantae</taxon>
        <taxon>Streptophyta</taxon>
        <taxon>Embryophyta</taxon>
        <taxon>Tracheophyta</taxon>
        <taxon>Spermatophyta</taxon>
        <taxon>Magnoliopsida</taxon>
        <taxon>eudicotyledons</taxon>
        <taxon>Gunneridae</taxon>
        <taxon>Pentapetalae</taxon>
        <taxon>asterids</taxon>
        <taxon>campanulids</taxon>
        <taxon>Asterales</taxon>
        <taxon>Asteraceae</taxon>
        <taxon>Carduoideae</taxon>
        <taxon>Cardueae</taxon>
        <taxon>Centaureinae</taxon>
        <taxon>Centaurea</taxon>
    </lineage>
</organism>
<evidence type="ECO:0000259" key="3">
    <source>
        <dbReference type="PROSITE" id="PS50878"/>
    </source>
</evidence>
<feature type="region of interest" description="Disordered" evidence="1">
    <location>
        <begin position="1"/>
        <end position="25"/>
    </location>
</feature>
<feature type="transmembrane region" description="Helical" evidence="2">
    <location>
        <begin position="1999"/>
        <end position="2020"/>
    </location>
</feature>
<feature type="region of interest" description="Disordered" evidence="1">
    <location>
        <begin position="54"/>
        <end position="104"/>
    </location>
</feature>
<evidence type="ECO:0000313" key="5">
    <source>
        <dbReference type="Proteomes" id="UP001172457"/>
    </source>
</evidence>
<dbReference type="SUPFAM" id="SSF56672">
    <property type="entry name" value="DNA/RNA polymerases"/>
    <property type="match status" value="1"/>
</dbReference>
<sequence length="2496" mass="286802">MEASSLKGTLGRTTGFFDVTKPPPFTPISKLSFHKSDSLDSPLIDDTSKVVNEESKTVDGMGDEKHDEGIHNPSVHDSMQSDPTMHESMQQRDNDVHGDVEKTLPNDGNYVDDKDQVHLHGEANEQVKQKAVSFAELLKKSANLLRGKGKITYYPPVVSELGTRRAVIPDELIHKQASEWALTLAGYFVGKRPAFPFVQFHARRMWKKFGLTEVILNDQGYFFFKFSSEQGLNFVFENGPWLFNGMPIFIQKWEPDLCFDKPEPKRVPLWVNIYGLPLDVWDLDILSYLASVVGEPISVDRYTEEMCETKSGRANFARFLVNASADYDLPTEIDAIILGKLRKFRTEFLWKPKRCSHCKLFGHDLDSCIVKPIAIVPGKPDKPLPSVNCVGESSKAKTANDGFVYPKRKNNPKPKLAPLKIGSQKPKVTFATGIKFTQRYVPKVNKPSIDPLDKGKAVLGDVKVAPTNMKPEKTPIKVSNQFSILEEEPSWIAEKKEVDEFVGKKGVGLTPSIINSWSRLKLDYFIGQWERVYGKEPDGSLRGFKLPERISIPDDDLEDEDSDDDVLSDEDTFMSSMVNETPYGTWLKQKQDIDRRVSEKDWPTSKELSAWTDKQIPLNNSFELLSKSDAIKETEMNEEDGDDFDENFDEEFDEKEWLEQKHAVNIFIEQGINPPISVLEAWNSKQVAYFRGLNLASKRKEVKNLIVKNGLCMCAVVETKVCKRNLRKFCKEMFGNWSWVSNNAVCLGRTRILIGWDPNVVKLEVFEVFEQVIHGCFYHVGSNRRIFCSMVYAANDVASRRLLWDQLREFSLLVKKEAWVILGDFNVSLNPSDSSKGSSTISRGMIDFRECIRDIEVEDINLSGLHYTWTQKPLALEGNKGLLKKIDRVLGNLGLLGDFPSVHASFLPFGVSDHSPAVVSFPSLSTFKPRPFKFCNHLADNGGFLPLVAEVWNVNVEGCSMFSVVSKLKGVKKGLRKLNNKVGNVFDNVKKLRADLESNQIACDADPEDGVLRNEGATYLKALKDALNAEEKFLRQKAKVHWLKEGDANTAYFHSVVKSKINRGRIEEVENMEGQSFIGAEVPNQFILHFKKVLGMSDPVESICDPNSLFLKKLSQVQADDMVRPIDDKEIREAIFDIDDLKAPGPDGFSSKFFKKSWSIIGSEVCEAVKQFFFNGKLLKEVNATVISLVPKSQVPKRVADFRPIACCNVIYKCISKVLVNRLKNYLDVLVDKNQSAFIPNRQICDNVLLAQELMRGYHRQRGVRRCAFKVDIQKAYDTVNWNFLETALKWFGFHPCMICWIMKCVTSASFTIRVNGEHHGFFQGMRGIRQGDPLSPYLFTLVMEVLNLMVKRRVHNSDNFKFHPRCEKVGLTHLCFADDLLMFCYGDASSVRVLRDALFEFGGVSGLKPSLEKSTCFLGNVNGLNRQEILEILPFKLGTLPVRYLGVPLISTKLFHRDCLVLIDKVKRRVQDWKNKWLSFAGRLQLINSVLASISVYWASLFLLPVSVIKEVEKLLRSFLWSGGEAVNGKAKVAWKVVCLPRDKGGLGVRDLRKWNKILLTKQVWKIVGNHENLWVKWVHEYRLKGRCFWDVGSVFDASWFWIKVVRFREAYRNQICHILGDGRTTYLWSDNWHSSGPLSSFVTKRDVYMAGLEWNMKVCDIVVDGIWMWPPNIWSKAGHVLQLFQPALKEGVRDKIQWRSKEGSMVDCIVSNMWKDLYFDHPVVPWFKLIWFSQGIPRHAFFLWLAVKERLKTLDRLGAWNISEDKVCVLCKNGFESHSHLFVECCYSRELWRCLEGVSGIYNLIMGSFGDIRSWAELVVELSNYNYGRSIWSVVHRLVFAAGVYFLWQERNNRRYGESHRSVVVLARQILELIKLKLMGLKVKNNDQTRRMAIIWDLEIGSEFGSYDESIVRDLKIHAFEILIIGFSLGGARGLAWDTLGIWGKDTFLVLFLFIAFLLGRGLKRSLMFFFLAIMLFWREKVGAVEYGVLWSDKENIFWLFEVCLISDLVMGGIRWALAWRYKGVFCCLFGHEPFVFLCQLISYVCCYLGNMVDLSVFALIYLFSLYPYAYELLLVWSSEVIRWMVWNAGIYVEMRWFGELDSTIWYVLLVHPMVSFVFWPTCFSFEWRLQQFFRRNKDGYLDFGIWRCDQFFGILGFFYAAMIILIWSSKVEIWLWFINWCIEMWWFRIWLDSWLIEGTKVVLDFIVYSKSWMIKELCIRILIWWLEMEYWMDALWSYKVGSIDSFIDGLDDYSMFVSFLLFGPILILSKAVCVSCLYIALHCVSCLILICPNLFLSDSVSGCIFGLSRAVCVVRLSLIGDGRLLVIRYHSGLNNWLIGEWLKCFQVVVNGLRRRRSGLMVLCVRFHWFGDGDFWSRLCDLLCRKLCDEDLSADVIKLDGSIKLVLNLWAENQWCGNNLGLFFWIGIIFIDDGSYLLFWAVFNIEMGLLRWIGHLKIMVRRDYPLSLSISISGGKETYKDSPSNGERTGNSPA</sequence>
<feature type="compositionally biased region" description="Basic and acidic residues" evidence="1">
    <location>
        <begin position="89"/>
        <end position="104"/>
    </location>
</feature>
<feature type="transmembrane region" description="Helical" evidence="2">
    <location>
        <begin position="1944"/>
        <end position="1962"/>
    </location>
</feature>
<keyword evidence="2" id="KW-0472">Membrane</keyword>
<dbReference type="InterPro" id="IPR026960">
    <property type="entry name" value="RVT-Znf"/>
</dbReference>
<dbReference type="InterPro" id="IPR036691">
    <property type="entry name" value="Endo/exonu/phosph_ase_sf"/>
</dbReference>
<feature type="transmembrane region" description="Helical" evidence="2">
    <location>
        <begin position="2424"/>
        <end position="2445"/>
    </location>
</feature>
<protein>
    <recommendedName>
        <fullName evidence="3">Reverse transcriptase domain-containing protein</fullName>
    </recommendedName>
</protein>
<evidence type="ECO:0000256" key="1">
    <source>
        <dbReference type="SAM" id="MobiDB-lite"/>
    </source>
</evidence>
<feature type="compositionally biased region" description="Basic and acidic residues" evidence="1">
    <location>
        <begin position="54"/>
        <end position="70"/>
    </location>
</feature>
<dbReference type="InterPro" id="IPR043502">
    <property type="entry name" value="DNA/RNA_pol_sf"/>
</dbReference>
<name>A0AA38S222_9ASTR</name>
<dbReference type="CDD" id="cd01650">
    <property type="entry name" value="RT_nLTR_like"/>
    <property type="match status" value="1"/>
</dbReference>
<dbReference type="Pfam" id="PF14111">
    <property type="entry name" value="DUF4283"/>
    <property type="match status" value="1"/>
</dbReference>
<evidence type="ECO:0000256" key="2">
    <source>
        <dbReference type="SAM" id="Phobius"/>
    </source>
</evidence>
<feature type="transmembrane region" description="Helical" evidence="2">
    <location>
        <begin position="2151"/>
        <end position="2170"/>
    </location>
</feature>
<comment type="caution">
    <text evidence="4">The sequence shown here is derived from an EMBL/GenBank/DDBJ whole genome shotgun (WGS) entry which is preliminary data.</text>
</comment>
<gene>
    <name evidence="4" type="ORF">OSB04_un001492</name>
</gene>
<dbReference type="PANTHER" id="PTHR33116">
    <property type="entry name" value="REVERSE TRANSCRIPTASE ZINC-BINDING DOMAIN-CONTAINING PROTEIN-RELATED-RELATED"/>
    <property type="match status" value="1"/>
</dbReference>
<dbReference type="PANTHER" id="PTHR33116:SF84">
    <property type="entry name" value="RNA-DIRECTED DNA POLYMERASE"/>
    <property type="match status" value="1"/>
</dbReference>
<dbReference type="InterPro" id="IPR025558">
    <property type="entry name" value="DUF4283"/>
</dbReference>